<evidence type="ECO:0008006" key="4">
    <source>
        <dbReference type="Google" id="ProtNLM"/>
    </source>
</evidence>
<evidence type="ECO:0000313" key="3">
    <source>
        <dbReference type="Proteomes" id="UP001165368"/>
    </source>
</evidence>
<dbReference type="EMBL" id="JAKLTQ010000034">
    <property type="protein sequence ID" value="MCG2624893.1"/>
    <property type="molecule type" value="Genomic_DNA"/>
</dbReference>
<protein>
    <recommendedName>
        <fullName evidence="4">TIGR04222 domain-containing membrane protein</fullName>
    </recommendedName>
</protein>
<accession>A0ABS9LDY3</accession>
<dbReference type="Proteomes" id="UP001165368">
    <property type="component" value="Unassembled WGS sequence"/>
</dbReference>
<sequence>MSISPEYLLADGSPRYGVRRDGAEPPVIKARPADPRLIARDAARLGLHHLAAAVDSRLTRSWADQDDPLLATLRARHAAELAEAESLVKAELGGRTAWLRRARANHGAFLAPAVGRRKADGRYGAAALQRAVLVLALTGAAGFVAVATHGDVLALLIAGLAVCGLAYLLGGMVTERLRLPVPARLRGIWLQEIRRDITDATLLAILRAKGADVDAPTARAAGRGWAHLQTVAATVDGIHAGS</sequence>
<keyword evidence="1" id="KW-0812">Transmembrane</keyword>
<organism evidence="2 3">
    <name type="scientific">Arthrobacter hankyongi</name>
    <dbReference type="NCBI Taxonomy" id="2904801"/>
    <lineage>
        <taxon>Bacteria</taxon>
        <taxon>Bacillati</taxon>
        <taxon>Actinomycetota</taxon>
        <taxon>Actinomycetes</taxon>
        <taxon>Micrococcales</taxon>
        <taxon>Micrococcaceae</taxon>
        <taxon>Arthrobacter</taxon>
    </lineage>
</organism>
<keyword evidence="1" id="KW-1133">Transmembrane helix</keyword>
<evidence type="ECO:0000256" key="1">
    <source>
        <dbReference type="SAM" id="Phobius"/>
    </source>
</evidence>
<name>A0ABS9LDY3_9MICC</name>
<evidence type="ECO:0000313" key="2">
    <source>
        <dbReference type="EMBL" id="MCG2624893.1"/>
    </source>
</evidence>
<comment type="caution">
    <text evidence="2">The sequence shown here is derived from an EMBL/GenBank/DDBJ whole genome shotgun (WGS) entry which is preliminary data.</text>
</comment>
<dbReference type="RefSeq" id="WP_237827356.1">
    <property type="nucleotide sequence ID" value="NZ_JAKLTQ010000034.1"/>
</dbReference>
<proteinExistence type="predicted"/>
<keyword evidence="3" id="KW-1185">Reference proteome</keyword>
<reference evidence="2" key="1">
    <citation type="submission" date="2022-01" db="EMBL/GenBank/DDBJ databases">
        <authorList>
            <person name="Jo J.-H."/>
            <person name="Im W.-T."/>
        </authorList>
    </citation>
    <scope>NUCLEOTIDE SEQUENCE</scope>
    <source>
        <strain evidence="2">I2-34</strain>
    </source>
</reference>
<feature type="transmembrane region" description="Helical" evidence="1">
    <location>
        <begin position="152"/>
        <end position="170"/>
    </location>
</feature>
<feature type="transmembrane region" description="Helical" evidence="1">
    <location>
        <begin position="127"/>
        <end position="146"/>
    </location>
</feature>
<gene>
    <name evidence="2" type="ORF">LVY72_23670</name>
</gene>
<keyword evidence="1" id="KW-0472">Membrane</keyword>